<evidence type="ECO:0000313" key="5">
    <source>
        <dbReference type="EMBL" id="CAF1947617.1"/>
    </source>
</evidence>
<proteinExistence type="predicted"/>
<keyword evidence="11" id="KW-1185">Reference proteome</keyword>
<dbReference type="EMBL" id="CAJNRE010000078">
    <property type="protein sequence ID" value="CAF1915998.1"/>
    <property type="molecule type" value="Genomic_DNA"/>
</dbReference>
<organism evidence="5 12">
    <name type="scientific">Rotaria magnacalcarata</name>
    <dbReference type="NCBI Taxonomy" id="392030"/>
    <lineage>
        <taxon>Eukaryota</taxon>
        <taxon>Metazoa</taxon>
        <taxon>Spiralia</taxon>
        <taxon>Gnathifera</taxon>
        <taxon>Rotifera</taxon>
        <taxon>Eurotatoria</taxon>
        <taxon>Bdelloidea</taxon>
        <taxon>Philodinida</taxon>
        <taxon>Philodinidae</taxon>
        <taxon>Rotaria</taxon>
    </lineage>
</organism>
<evidence type="ECO:0000313" key="12">
    <source>
        <dbReference type="Proteomes" id="UP000663887"/>
    </source>
</evidence>
<dbReference type="EMBL" id="CAJNOV010000097">
    <property type="protein sequence ID" value="CAF0981895.1"/>
    <property type="molecule type" value="Genomic_DNA"/>
</dbReference>
<dbReference type="Proteomes" id="UP000663842">
    <property type="component" value="Unassembled WGS sequence"/>
</dbReference>
<dbReference type="EMBL" id="CAJNRG010000036">
    <property type="protein sequence ID" value="CAF1947617.1"/>
    <property type="molecule type" value="Genomic_DNA"/>
</dbReference>
<dbReference type="EMBL" id="CAJNOW010000070">
    <property type="protein sequence ID" value="CAF1225515.1"/>
    <property type="molecule type" value="Genomic_DNA"/>
</dbReference>
<dbReference type="EMBL" id="CAJOBJ010000890">
    <property type="protein sequence ID" value="CAF3849665.1"/>
    <property type="molecule type" value="Genomic_DNA"/>
</dbReference>
<sequence length="179" mass="20533">MDGIFRRILTAITHANCSCIIRRRRNTYTKDQPPTNLFDRTQKECEIKDVGIPELSRSVTILHKRARIAGSSSILFGNTCLRLVNIAFHTSQTFPVMMNTCATISEYLEQELTTQWSDQHYHIVIAENSAFGFCINNGDHFAEIEQEQYCVLIFTTSSSTEIKYSKNDANVNMELKWNV</sequence>
<dbReference type="Proteomes" id="UP000663856">
    <property type="component" value="Unassembled WGS sequence"/>
</dbReference>
<dbReference type="Proteomes" id="UP000676336">
    <property type="component" value="Unassembled WGS sequence"/>
</dbReference>
<dbReference type="EMBL" id="CAJNRF010000067">
    <property type="protein sequence ID" value="CAF1934729.1"/>
    <property type="molecule type" value="Genomic_DNA"/>
</dbReference>
<dbReference type="OrthoDB" id="10025524at2759"/>
<dbReference type="Proteomes" id="UP000663855">
    <property type="component" value="Unassembled WGS sequence"/>
</dbReference>
<name>A0A816LPB9_9BILA</name>
<evidence type="ECO:0000313" key="10">
    <source>
        <dbReference type="EMBL" id="CAF4103385.1"/>
    </source>
</evidence>
<dbReference type="EMBL" id="CAJOBH010001437">
    <property type="protein sequence ID" value="CAF3854878.1"/>
    <property type="molecule type" value="Genomic_DNA"/>
</dbReference>
<evidence type="ECO:0000313" key="6">
    <source>
        <dbReference type="EMBL" id="CAF3849665.1"/>
    </source>
</evidence>
<dbReference type="EMBL" id="CAJOBI010001299">
    <property type="protein sequence ID" value="CAF3873945.1"/>
    <property type="molecule type" value="Genomic_DNA"/>
</dbReference>
<dbReference type="Proteomes" id="UP000681720">
    <property type="component" value="Unassembled WGS sequence"/>
</dbReference>
<evidence type="ECO:0000313" key="2">
    <source>
        <dbReference type="EMBL" id="CAF1225515.1"/>
    </source>
</evidence>
<reference evidence="5" key="1">
    <citation type="submission" date="2021-02" db="EMBL/GenBank/DDBJ databases">
        <authorList>
            <person name="Nowell W R."/>
        </authorList>
    </citation>
    <scope>NUCLEOTIDE SEQUENCE</scope>
</reference>
<dbReference type="Proteomes" id="UP000663834">
    <property type="component" value="Unassembled WGS sequence"/>
</dbReference>
<dbReference type="EMBL" id="CAJOBG010002869">
    <property type="protein sequence ID" value="CAF4032807.1"/>
    <property type="molecule type" value="Genomic_DNA"/>
</dbReference>
<evidence type="ECO:0000313" key="11">
    <source>
        <dbReference type="Proteomes" id="UP000663866"/>
    </source>
</evidence>
<evidence type="ECO:0000313" key="8">
    <source>
        <dbReference type="EMBL" id="CAF3873945.1"/>
    </source>
</evidence>
<evidence type="ECO:0000313" key="3">
    <source>
        <dbReference type="EMBL" id="CAF1915998.1"/>
    </source>
</evidence>
<protein>
    <submittedName>
        <fullName evidence="5">Uncharacterized protein</fullName>
    </submittedName>
</protein>
<dbReference type="AlphaFoldDB" id="A0A816LPB9"/>
<comment type="caution">
    <text evidence="5">The sequence shown here is derived from an EMBL/GenBank/DDBJ whole genome shotgun (WGS) entry which is preliminary data.</text>
</comment>
<dbReference type="Proteomes" id="UP000663824">
    <property type="component" value="Unassembled WGS sequence"/>
</dbReference>
<dbReference type="Proteomes" id="UP000663866">
    <property type="component" value="Unassembled WGS sequence"/>
</dbReference>
<evidence type="ECO:0000313" key="7">
    <source>
        <dbReference type="EMBL" id="CAF3854878.1"/>
    </source>
</evidence>
<evidence type="ECO:0000313" key="9">
    <source>
        <dbReference type="EMBL" id="CAF4032807.1"/>
    </source>
</evidence>
<dbReference type="EMBL" id="CAJOBF010003676">
    <property type="protein sequence ID" value="CAF4103385.1"/>
    <property type="molecule type" value="Genomic_DNA"/>
</dbReference>
<evidence type="ECO:0000313" key="4">
    <source>
        <dbReference type="EMBL" id="CAF1934729.1"/>
    </source>
</evidence>
<dbReference type="Proteomes" id="UP000681967">
    <property type="component" value="Unassembled WGS sequence"/>
</dbReference>
<dbReference type="Proteomes" id="UP000663887">
    <property type="component" value="Unassembled WGS sequence"/>
</dbReference>
<gene>
    <name evidence="7" type="ORF">BYL167_LOCUS6062</name>
    <name evidence="1" type="ORF">CJN711_LOCUS1397</name>
    <name evidence="6" type="ORF">GIL414_LOCUS3891</name>
    <name evidence="2" type="ORF">KQP761_LOCUS1028</name>
    <name evidence="3" type="ORF">MBJ925_LOCUS1248</name>
    <name evidence="9" type="ORF">OVN521_LOCUS16900</name>
    <name evidence="8" type="ORF">SMN809_LOCUS5242</name>
    <name evidence="10" type="ORF">UXM345_LOCUS22374</name>
    <name evidence="4" type="ORF">WKI299_LOCUS1220</name>
    <name evidence="5" type="ORF">XDN619_LOCUS745</name>
</gene>
<evidence type="ECO:0000313" key="1">
    <source>
        <dbReference type="EMBL" id="CAF0981895.1"/>
    </source>
</evidence>
<accession>A0A816LPB9</accession>